<sequence>MKPMMFDAWLARANGSSVEVVKGASGSNGPDAPAPIPLEEVYGCACILKSMIDRSQQDQPAGRLSLMPLDLPILG</sequence>
<accession>A0AAW3V3L6</accession>
<organism evidence="1 2">
    <name type="scientific">Paraburkholderia fungorum</name>
    <dbReference type="NCBI Taxonomy" id="134537"/>
    <lineage>
        <taxon>Bacteria</taxon>
        <taxon>Pseudomonadati</taxon>
        <taxon>Pseudomonadota</taxon>
        <taxon>Betaproteobacteria</taxon>
        <taxon>Burkholderiales</taxon>
        <taxon>Burkholderiaceae</taxon>
        <taxon>Paraburkholderia</taxon>
    </lineage>
</organism>
<reference evidence="1 2" key="1">
    <citation type="submission" date="2020-08" db="EMBL/GenBank/DDBJ databases">
        <title>Genomic Encyclopedia of Type Strains, Phase IV (KMG-V): Genome sequencing to study the core and pangenomes of soil and plant-associated prokaryotes.</title>
        <authorList>
            <person name="Whitman W."/>
        </authorList>
    </citation>
    <scope>NUCLEOTIDE SEQUENCE [LARGE SCALE GENOMIC DNA]</scope>
    <source>
        <strain evidence="1 2">SEMIA 4013</strain>
    </source>
</reference>
<comment type="caution">
    <text evidence="1">The sequence shown here is derived from an EMBL/GenBank/DDBJ whole genome shotgun (WGS) entry which is preliminary data.</text>
</comment>
<evidence type="ECO:0000313" key="1">
    <source>
        <dbReference type="EMBL" id="MBB6204516.1"/>
    </source>
</evidence>
<dbReference type="AlphaFoldDB" id="A0AAW3V3L6"/>
<proteinExistence type="predicted"/>
<protein>
    <submittedName>
        <fullName evidence="1">Uncharacterized protein</fullName>
    </submittedName>
</protein>
<evidence type="ECO:0000313" key="2">
    <source>
        <dbReference type="Proteomes" id="UP000518681"/>
    </source>
</evidence>
<gene>
    <name evidence="1" type="ORF">GGD69_005410</name>
</gene>
<dbReference type="EMBL" id="JACIIK010000009">
    <property type="protein sequence ID" value="MBB6204516.1"/>
    <property type="molecule type" value="Genomic_DNA"/>
</dbReference>
<dbReference type="Proteomes" id="UP000518681">
    <property type="component" value="Unassembled WGS sequence"/>
</dbReference>
<name>A0AAW3V3L6_9BURK</name>
<dbReference type="RefSeq" id="WP_183801378.1">
    <property type="nucleotide sequence ID" value="NZ_JACIII010000013.1"/>
</dbReference>